<dbReference type="Gene3D" id="3.30.420.10">
    <property type="entry name" value="Ribonuclease H-like superfamily/Ribonuclease H"/>
    <property type="match status" value="1"/>
</dbReference>
<dbReference type="Pfam" id="PF01359">
    <property type="entry name" value="Transposase_1"/>
    <property type="match status" value="1"/>
</dbReference>
<feature type="compositionally biased region" description="Basic and acidic residues" evidence="1">
    <location>
        <begin position="166"/>
        <end position="184"/>
    </location>
</feature>
<feature type="compositionally biased region" description="Basic and acidic residues" evidence="1">
    <location>
        <begin position="146"/>
        <end position="157"/>
    </location>
</feature>
<evidence type="ECO:0000313" key="2">
    <source>
        <dbReference type="EMBL" id="KAJ4444731.1"/>
    </source>
</evidence>
<accession>A0ABQ8TDT3</accession>
<gene>
    <name evidence="2" type="ORF">ANN_06528</name>
</gene>
<dbReference type="Proteomes" id="UP001148838">
    <property type="component" value="Unassembled WGS sequence"/>
</dbReference>
<proteinExistence type="predicted"/>
<evidence type="ECO:0000313" key="3">
    <source>
        <dbReference type="Proteomes" id="UP001148838"/>
    </source>
</evidence>
<evidence type="ECO:0000256" key="1">
    <source>
        <dbReference type="SAM" id="MobiDB-lite"/>
    </source>
</evidence>
<name>A0ABQ8TDT3_PERAM</name>
<dbReference type="InterPro" id="IPR036397">
    <property type="entry name" value="RNaseH_sf"/>
</dbReference>
<sequence>MAAEFFDSEGLLLVDIMPHGTTINSDAYMATLKKLQARLSRVRSHRQKQDVLVLHDNVQSPTSLYGIRFRIFRIGEKVNVDNFIGTEWIVGEMMTSCGDTYFKCFFSNDSIAPNATTTETKIDATPSRNCEKEETRHKFRNSRRKQAMERRKEHYNHEVSLPSSNRHNEKTRQIDKAKQEPTSV</sequence>
<keyword evidence="3" id="KW-1185">Reference proteome</keyword>
<protein>
    <submittedName>
        <fullName evidence="2">Uncharacterized protein</fullName>
    </submittedName>
</protein>
<feature type="region of interest" description="Disordered" evidence="1">
    <location>
        <begin position="117"/>
        <end position="184"/>
    </location>
</feature>
<dbReference type="EMBL" id="JAJSOF020000011">
    <property type="protein sequence ID" value="KAJ4444731.1"/>
    <property type="molecule type" value="Genomic_DNA"/>
</dbReference>
<dbReference type="InterPro" id="IPR001888">
    <property type="entry name" value="Transposase_1"/>
</dbReference>
<comment type="caution">
    <text evidence="2">The sequence shown here is derived from an EMBL/GenBank/DDBJ whole genome shotgun (WGS) entry which is preliminary data.</text>
</comment>
<reference evidence="2 3" key="1">
    <citation type="journal article" date="2022" name="Allergy">
        <title>Genome assembly and annotation of Periplaneta americana reveal a comprehensive cockroach allergen profile.</title>
        <authorList>
            <person name="Wang L."/>
            <person name="Xiong Q."/>
            <person name="Saelim N."/>
            <person name="Wang L."/>
            <person name="Nong W."/>
            <person name="Wan A.T."/>
            <person name="Shi M."/>
            <person name="Liu X."/>
            <person name="Cao Q."/>
            <person name="Hui J.H.L."/>
            <person name="Sookrung N."/>
            <person name="Leung T.F."/>
            <person name="Tungtrongchitr A."/>
            <person name="Tsui S.K.W."/>
        </authorList>
    </citation>
    <scope>NUCLEOTIDE SEQUENCE [LARGE SCALE GENOMIC DNA]</scope>
    <source>
        <strain evidence="2">PWHHKU_190912</strain>
    </source>
</reference>
<organism evidence="2 3">
    <name type="scientific">Periplaneta americana</name>
    <name type="common">American cockroach</name>
    <name type="synonym">Blatta americana</name>
    <dbReference type="NCBI Taxonomy" id="6978"/>
    <lineage>
        <taxon>Eukaryota</taxon>
        <taxon>Metazoa</taxon>
        <taxon>Ecdysozoa</taxon>
        <taxon>Arthropoda</taxon>
        <taxon>Hexapoda</taxon>
        <taxon>Insecta</taxon>
        <taxon>Pterygota</taxon>
        <taxon>Neoptera</taxon>
        <taxon>Polyneoptera</taxon>
        <taxon>Dictyoptera</taxon>
        <taxon>Blattodea</taxon>
        <taxon>Blattoidea</taxon>
        <taxon>Blattidae</taxon>
        <taxon>Blattinae</taxon>
        <taxon>Periplaneta</taxon>
    </lineage>
</organism>